<dbReference type="Gene3D" id="3.90.190.10">
    <property type="entry name" value="Protein tyrosine phosphatase superfamily"/>
    <property type="match status" value="2"/>
</dbReference>
<feature type="disulfide bond" evidence="21">
    <location>
        <begin position="899"/>
        <end position="926"/>
    </location>
</feature>
<dbReference type="GO" id="GO:0005886">
    <property type="term" value="C:plasma membrane"/>
    <property type="evidence" value="ECO:0007669"/>
    <property type="project" value="UniProtKB-SubCell"/>
</dbReference>
<evidence type="ECO:0000256" key="2">
    <source>
        <dbReference type="ARBA" id="ARBA00004251"/>
    </source>
</evidence>
<gene>
    <name evidence="28" type="primary">Svep1-021</name>
</gene>
<proteinExistence type="evidence at transcript level"/>
<evidence type="ECO:0000256" key="9">
    <source>
        <dbReference type="ARBA" id="ARBA00022692"/>
    </source>
</evidence>
<keyword evidence="21" id="KW-0768">Sushi</keyword>
<reference evidence="28" key="1">
    <citation type="submission" date="2020-04" db="EMBL/GenBank/DDBJ databases">
        <authorList>
            <person name="Neveu A P."/>
        </authorList>
    </citation>
    <scope>NUCLEOTIDE SEQUENCE</scope>
    <source>
        <tissue evidence="28">Whole embryo</tissue>
    </source>
</reference>
<evidence type="ECO:0000259" key="26">
    <source>
        <dbReference type="PROSITE" id="PS50056"/>
    </source>
</evidence>
<keyword evidence="12" id="KW-0378">Hydrolase</keyword>
<feature type="domain" description="Tyrosine specific protein phosphatases" evidence="26">
    <location>
        <begin position="1774"/>
        <end position="1849"/>
    </location>
</feature>
<feature type="disulfide bond" evidence="21">
    <location>
        <begin position="840"/>
        <end position="867"/>
    </location>
</feature>
<feature type="signal peptide" evidence="24">
    <location>
        <begin position="1"/>
        <end position="24"/>
    </location>
</feature>
<dbReference type="EMBL" id="LR790879">
    <property type="protein sequence ID" value="CAB3266741.1"/>
    <property type="molecule type" value="mRNA"/>
</dbReference>
<evidence type="ECO:0000256" key="17">
    <source>
        <dbReference type="ARBA" id="ARBA00023157"/>
    </source>
</evidence>
<evidence type="ECO:0000256" key="5">
    <source>
        <dbReference type="ARBA" id="ARBA00013064"/>
    </source>
</evidence>
<dbReference type="Gene3D" id="2.80.10.50">
    <property type="match status" value="1"/>
</dbReference>
<feature type="region of interest" description="Disordered" evidence="22">
    <location>
        <begin position="1127"/>
        <end position="1161"/>
    </location>
</feature>
<feature type="domain" description="Sushi" evidence="27">
    <location>
        <begin position="454"/>
        <end position="512"/>
    </location>
</feature>
<keyword evidence="14" id="KW-0965">Cell junction</keyword>
<keyword evidence="9 23" id="KW-0812">Transmembrane</keyword>
<evidence type="ECO:0000256" key="13">
    <source>
        <dbReference type="ARBA" id="ARBA00022912"/>
    </source>
</evidence>
<feature type="domain" description="Sushi" evidence="27">
    <location>
        <begin position="392"/>
        <end position="453"/>
    </location>
</feature>
<evidence type="ECO:0000256" key="3">
    <source>
        <dbReference type="ARBA" id="ARBA00004613"/>
    </source>
</evidence>
<keyword evidence="8" id="KW-0597">Phosphoprotein</keyword>
<feature type="domain" description="Sushi" evidence="27">
    <location>
        <begin position="870"/>
        <end position="928"/>
    </location>
</feature>
<dbReference type="SUPFAM" id="SSF52799">
    <property type="entry name" value="(Phosphotyrosine protein) phosphatases II"/>
    <property type="match status" value="2"/>
</dbReference>
<feature type="domain" description="Sushi" evidence="27">
    <location>
        <begin position="752"/>
        <end position="809"/>
    </location>
</feature>
<feature type="domain" description="Sushi" evidence="27">
    <location>
        <begin position="1049"/>
        <end position="1115"/>
    </location>
</feature>
<feature type="domain" description="Sushi" evidence="27">
    <location>
        <begin position="989"/>
        <end position="1048"/>
    </location>
</feature>
<feature type="region of interest" description="Disordered" evidence="22">
    <location>
        <begin position="1173"/>
        <end position="1215"/>
    </location>
</feature>
<dbReference type="InterPro" id="IPR050348">
    <property type="entry name" value="Protein-Tyr_Phosphatase"/>
</dbReference>
<keyword evidence="7" id="KW-0964">Secreted</keyword>
<dbReference type="InterPro" id="IPR035976">
    <property type="entry name" value="Sushi/SCR/CCP_sf"/>
</dbReference>
<dbReference type="Pfam" id="PF00084">
    <property type="entry name" value="Sushi"/>
    <property type="match status" value="13"/>
</dbReference>
<dbReference type="InterPro" id="IPR000242">
    <property type="entry name" value="PTP_cat"/>
</dbReference>
<feature type="chain" id="PRO_5026295256" description="Receptor-type tyrosine-protein phosphatase alpha" evidence="24">
    <location>
        <begin position="25"/>
        <end position="1869"/>
    </location>
</feature>
<feature type="domain" description="Sushi" evidence="27">
    <location>
        <begin position="330"/>
        <end position="391"/>
    </location>
</feature>
<dbReference type="EC" id="3.1.3.48" evidence="5"/>
<dbReference type="GO" id="GO:0005576">
    <property type="term" value="C:extracellular region"/>
    <property type="evidence" value="ECO:0007669"/>
    <property type="project" value="UniProtKB-SubCell"/>
</dbReference>
<evidence type="ECO:0000256" key="10">
    <source>
        <dbReference type="ARBA" id="ARBA00022729"/>
    </source>
</evidence>
<keyword evidence="15 23" id="KW-1133">Transmembrane helix</keyword>
<dbReference type="FunFam" id="3.90.190.10:FF:000021">
    <property type="entry name" value="Receptor-type tyrosine-protein phosphatase alpha"/>
    <property type="match status" value="1"/>
</dbReference>
<evidence type="ECO:0000256" key="12">
    <source>
        <dbReference type="ARBA" id="ARBA00022801"/>
    </source>
</evidence>
<evidence type="ECO:0000256" key="8">
    <source>
        <dbReference type="ARBA" id="ARBA00022553"/>
    </source>
</evidence>
<dbReference type="InterPro" id="IPR029021">
    <property type="entry name" value="Prot-tyrosine_phosphatase-like"/>
</dbReference>
<keyword evidence="16 23" id="KW-0472">Membrane</keyword>
<accession>A0A6F9DU85</accession>
<dbReference type="SMART" id="SM00404">
    <property type="entry name" value="PTPc_motif"/>
    <property type="match status" value="2"/>
</dbReference>
<evidence type="ECO:0000313" key="28">
    <source>
        <dbReference type="EMBL" id="CAB3266741.1"/>
    </source>
</evidence>
<dbReference type="GO" id="GO:0004725">
    <property type="term" value="F:protein tyrosine phosphatase activity"/>
    <property type="evidence" value="ECO:0007669"/>
    <property type="project" value="UniProtKB-EC"/>
</dbReference>
<dbReference type="InterPro" id="IPR025155">
    <property type="entry name" value="WxxW_domain"/>
</dbReference>
<feature type="domain" description="Tyrosine-protein phosphatase" evidence="25">
    <location>
        <begin position="1598"/>
        <end position="1858"/>
    </location>
</feature>
<evidence type="ECO:0000256" key="24">
    <source>
        <dbReference type="SAM" id="SignalP"/>
    </source>
</evidence>
<dbReference type="PROSITE" id="PS50055">
    <property type="entry name" value="TYR_PHOSPHATASE_PTP"/>
    <property type="match status" value="2"/>
</dbReference>
<name>A0A6F9DU85_9ASCI</name>
<dbReference type="FunFam" id="3.90.190.10:FF:000007">
    <property type="entry name" value="Receptor-type tyrosine-protein phosphatase alpha"/>
    <property type="match status" value="1"/>
</dbReference>
<feature type="disulfide bond" evidence="21">
    <location>
        <begin position="483"/>
        <end position="510"/>
    </location>
</feature>
<dbReference type="CDD" id="cd23385">
    <property type="entry name" value="beta-trefoil_Ricin_MRC-like"/>
    <property type="match status" value="1"/>
</dbReference>
<feature type="disulfide bond" evidence="21">
    <location>
        <begin position="424"/>
        <end position="451"/>
    </location>
</feature>
<feature type="disulfide bond" evidence="21">
    <location>
        <begin position="332"/>
        <end position="375"/>
    </location>
</feature>
<keyword evidence="11" id="KW-0677">Repeat</keyword>
<dbReference type="InterPro" id="IPR000387">
    <property type="entry name" value="Tyr_Pase_dom"/>
</dbReference>
<evidence type="ECO:0000256" key="4">
    <source>
        <dbReference type="ARBA" id="ARBA00007765"/>
    </source>
</evidence>
<dbReference type="PANTHER" id="PTHR19134:SF555">
    <property type="entry name" value="RECEPTOR-TYPE TYROSINE-PROTEIN PHOSPHATASE DELTA-LIKE ISOFORM X1"/>
    <property type="match status" value="1"/>
</dbReference>
<feature type="domain" description="Sushi" evidence="27">
    <location>
        <begin position="513"/>
        <end position="570"/>
    </location>
</feature>
<evidence type="ECO:0000256" key="1">
    <source>
        <dbReference type="ARBA" id="ARBA00004246"/>
    </source>
</evidence>
<feature type="compositionally biased region" description="Polar residues" evidence="22">
    <location>
        <begin position="1173"/>
        <end position="1186"/>
    </location>
</feature>
<dbReference type="Pfam" id="PF00102">
    <property type="entry name" value="Y_phosphatase"/>
    <property type="match status" value="2"/>
</dbReference>
<dbReference type="CDD" id="cd00033">
    <property type="entry name" value="CCP"/>
    <property type="match status" value="14"/>
</dbReference>
<evidence type="ECO:0000256" key="11">
    <source>
        <dbReference type="ARBA" id="ARBA00022737"/>
    </source>
</evidence>
<dbReference type="SUPFAM" id="SSF57535">
    <property type="entry name" value="Complement control module/SCR domain"/>
    <property type="match status" value="14"/>
</dbReference>
<dbReference type="PROSITE" id="PS50056">
    <property type="entry name" value="TYR_PHOSPHATASE_2"/>
    <property type="match status" value="2"/>
</dbReference>
<organism evidence="28">
    <name type="scientific">Phallusia mammillata</name>
    <dbReference type="NCBI Taxonomy" id="59560"/>
    <lineage>
        <taxon>Eukaryota</taxon>
        <taxon>Metazoa</taxon>
        <taxon>Chordata</taxon>
        <taxon>Tunicata</taxon>
        <taxon>Ascidiacea</taxon>
        <taxon>Phlebobranchia</taxon>
        <taxon>Ascidiidae</taxon>
        <taxon>Phallusia</taxon>
    </lineage>
</organism>
<dbReference type="SMART" id="SM00194">
    <property type="entry name" value="PTPc"/>
    <property type="match status" value="2"/>
</dbReference>
<feature type="domain" description="Tyrosine specific protein phosphatases" evidence="26">
    <location>
        <begin position="1487"/>
        <end position="1558"/>
    </location>
</feature>
<evidence type="ECO:0000259" key="27">
    <source>
        <dbReference type="PROSITE" id="PS50923"/>
    </source>
</evidence>
<feature type="domain" description="Sushi" evidence="27">
    <location>
        <begin position="694"/>
        <end position="751"/>
    </location>
</feature>
<feature type="domain" description="Tyrosine-protein phosphatase" evidence="25">
    <location>
        <begin position="1309"/>
        <end position="1567"/>
    </location>
</feature>
<dbReference type="PROSITE" id="PS00383">
    <property type="entry name" value="TYR_PHOSPHATASE_1"/>
    <property type="match status" value="2"/>
</dbReference>
<evidence type="ECO:0000256" key="16">
    <source>
        <dbReference type="ARBA" id="ARBA00023136"/>
    </source>
</evidence>
<sequence>MRPIMKKHLLASWISFLCVSNTLSAGVDDTITPPDGQENCSCQWTPWMNGDDPSKNFGVDTETYASLRNKGYNFCEKPTEIQCYNIASQGLVQPGDFGVVCSLETGLTCSLFCDDYKIRVACCYCPPKAIGPTFQIEAEATGHCLTVMDTPALTSSPSLAVVSSCNAEDDSQLWAWVSNQQIINERTQKCIQTNGTTSGSLVVVADCDETLPIVSAQRWSYDKLTSSLSDSFRYLDSETGTITLLSSLSHWMAKVDEGTTDLTAMQGWPCKNSPTSPENGDVTCSLGSYQGSECFFSCEYGYRLPPNAIYPAVCMRNEMFNATSTTCQRIVCSPALSTLEHGEVSCSNSNFVDSSCIFRCDAGYILSSSNIQSICLDTGDWDNFPAPTCQRSPCTPDIVTQGISNGAVNCSDGSFYQSVCKYSCNKGYKLTGSSTRECLQSKEWDNNQPECTKIQCPMLASLSHGSISCGDGQNFESVCRYSCDTGYILDGSSTTVCNHDQTWGSPPPTCTRISCSQLTRPSYGSVICSDGSFFGSRCSYSCNTGYKVKGESTLTCTVDGWDHGSPECIRIECSPSLRAPLKGEIQCTDGAFYNSHCQFSCNNGYRINGSETVVCQTNGWNETSPKCEITTCPEIAKPRNGKVSCVEGNQYKSYCFFSCREGYVKQNPGDDTVTPAVCRADGTWSREPFACKRIKCRQLKNLKRVQATCTDGYNYNSNCSFKCQEGFNLYGASETTCGINGWDAQTPRCDRLICPSPVQPANGLIECTKRGKLTCIYSCESGFRLIGNNVTSCKSDETWTNPQTPTCQRIRCSESITAPTHGTLKCTNEDKFGSKCTFSCDKGYSLEGEKVLTCNEKGNWDQTSPTCRRISCPSLDNLGNGQITCNDNFFYTSTCTFSCGVGYNLIGAKSAKCLVDGTWSTRLPYCERITCTPDFSNPSNGKVSCTEFSNYGSVCQFHCQEGFSLIGASRTQCNTDGWSNTRAPSCKKITCPDDGTNIEHGTESCDLANEFQSSCDFTCEETYEMIGAQSRSCGTNGQWTSKKPTCKKIECPHLAPLENGEIICKDMTYSPTSRAYMDEQCGFKCNDGYQRAGPGFTTCQANKSWSHTSPPICNFIVTTEATTTTTTAAPTTKMTTKSTTTTSTVTTEPSSPTTTTTVIPTTIKPPTNVVVENTTATKTTESSNSIGPRVPTKDDTGVSTVGPEDPNDPGPTDPSAAGFPTMPVVISVVVVVVLLLVGVGLFILWRKRGRKPSRYKKDSPPIHYSSRYDESEIRKLVPNGSTRSKFAPLPLERLETEFNRRHADDDKLFREEFSSLPEGNGARDAGGKIQNKEKNRYTNILPYDHSRVVLPKSGLNESDYINASFVDGYKHKGKFIAAQGPKEGTINDFWRMVWDQNVTTIIMVTNLEEGKEQIKCAQYWPTSSKEVYGDLSIVFQGENRLVDYTIRKFTIQQMRGDATLSMRRNLMHYHFTSWPDFGVPKSPSGMLKFMRKIKHGSPTGYGAIVVHCSAGVGRTGTFICIDAMVDMMLRESKIDVYGFVSQMRSQRPEMVQTEQQYIFIYNALLEHHLYGDTEIEATEVNSHIDELNQRLPGNVTGMEHEFRKLTTIRIQKEQMRAGNHPANMRKNRVVLILPYDWNRVILPIKNGLENSDYINASYIDGYRQKDAYIATQGPLPHTVEDFWRMVWDSKSASIVMLTELVERGQAKCEQYWPADGAVVYGDLTVDNRGDTETEHYTTRDFVITNNAGNNDRKQSVRQFHYHGWPETGPPVSGFSMIDLVEQVQKQQQTSGNHPIVIHCSAGAGRTGAFCALSTALEQVKAEGILDMFQIVKCLRMQRPHMVQNLEQYEFCYRAVQEYIDSMSEYCNFK</sequence>
<evidence type="ECO:0000256" key="21">
    <source>
        <dbReference type="PROSITE-ProRule" id="PRU00302"/>
    </source>
</evidence>
<feature type="disulfide bond" evidence="21">
    <location>
        <begin position="1019"/>
        <end position="1046"/>
    </location>
</feature>
<protein>
    <recommendedName>
        <fullName evidence="20">Receptor-type tyrosine-protein phosphatase alpha</fullName>
        <ecNumber evidence="5">3.1.3.48</ecNumber>
    </recommendedName>
</protein>
<feature type="domain" description="Sushi" evidence="27">
    <location>
        <begin position="571"/>
        <end position="629"/>
    </location>
</feature>
<evidence type="ECO:0000256" key="6">
    <source>
        <dbReference type="ARBA" id="ARBA00022475"/>
    </source>
</evidence>
<evidence type="ECO:0000256" key="14">
    <source>
        <dbReference type="ARBA" id="ARBA00022949"/>
    </source>
</evidence>
<evidence type="ECO:0000256" key="7">
    <source>
        <dbReference type="ARBA" id="ARBA00022525"/>
    </source>
</evidence>
<dbReference type="InterPro" id="IPR035992">
    <property type="entry name" value="Ricin_B-like_lectins"/>
</dbReference>
<dbReference type="InterPro" id="IPR000436">
    <property type="entry name" value="Sushi_SCR_CCP_dom"/>
</dbReference>
<dbReference type="InterPro" id="IPR016130">
    <property type="entry name" value="Tyr_Pase_AS"/>
</dbReference>
<dbReference type="SMART" id="SM00458">
    <property type="entry name" value="RICIN"/>
    <property type="match status" value="1"/>
</dbReference>
<dbReference type="GO" id="GO:0005925">
    <property type="term" value="C:focal adhesion"/>
    <property type="evidence" value="ECO:0007669"/>
    <property type="project" value="UniProtKB-SubCell"/>
</dbReference>
<comment type="similarity">
    <text evidence="4">Belongs to the protein-tyrosine phosphatase family. Receptor class 4 subfamily.</text>
</comment>
<evidence type="ECO:0000256" key="18">
    <source>
        <dbReference type="ARBA" id="ARBA00023180"/>
    </source>
</evidence>
<feature type="disulfide bond" evidence="21">
    <location>
        <begin position="959"/>
        <end position="986"/>
    </location>
</feature>
<dbReference type="PRINTS" id="PR00700">
    <property type="entry name" value="PRTYPHPHTASE"/>
</dbReference>
<evidence type="ECO:0000259" key="25">
    <source>
        <dbReference type="PROSITE" id="PS50055"/>
    </source>
</evidence>
<feature type="transmembrane region" description="Helical" evidence="23">
    <location>
        <begin position="1224"/>
        <end position="1245"/>
    </location>
</feature>
<evidence type="ECO:0000256" key="15">
    <source>
        <dbReference type="ARBA" id="ARBA00022989"/>
    </source>
</evidence>
<dbReference type="PANTHER" id="PTHR19134">
    <property type="entry name" value="RECEPTOR-TYPE TYROSINE-PROTEIN PHOSPHATASE"/>
    <property type="match status" value="1"/>
</dbReference>
<comment type="caution">
    <text evidence="21">Lacks conserved residue(s) required for the propagation of feature annotation.</text>
</comment>
<dbReference type="SUPFAM" id="SSF50370">
    <property type="entry name" value="Ricin B-like lectins"/>
    <property type="match status" value="1"/>
</dbReference>
<feature type="domain" description="Sushi" evidence="27">
    <location>
        <begin position="810"/>
        <end position="869"/>
    </location>
</feature>
<dbReference type="Pfam" id="PF00652">
    <property type="entry name" value="Ricin_B_lectin"/>
    <property type="match status" value="1"/>
</dbReference>
<dbReference type="InterPro" id="IPR000772">
    <property type="entry name" value="Ricin_B_lectin"/>
</dbReference>
<keyword evidence="17 21" id="KW-1015">Disulfide bond</keyword>
<evidence type="ECO:0000256" key="20">
    <source>
        <dbReference type="ARBA" id="ARBA00074216"/>
    </source>
</evidence>
<evidence type="ECO:0000256" key="19">
    <source>
        <dbReference type="ARBA" id="ARBA00054255"/>
    </source>
</evidence>
<keyword evidence="18" id="KW-0325">Glycoprotein</keyword>
<dbReference type="InterPro" id="IPR003595">
    <property type="entry name" value="Tyr_Pase_cat"/>
</dbReference>
<feature type="domain" description="Sushi" evidence="27">
    <location>
        <begin position="929"/>
        <end position="988"/>
    </location>
</feature>
<keyword evidence="13" id="KW-0904">Protein phosphatase</keyword>
<comment type="function">
    <text evidence="19">Tyrosine protein phosphatase which is involved in integrin-mediated focal adhesion formation. Following integrin engagement, specifically recruits BCAR3, BCAR1 and CRK to focal adhesions thereby promoting SRC-mediated phosphorylation of BRAC1 and the subsequent activation of PAK and small GTPase RAC1 and CDC42.</text>
</comment>
<evidence type="ECO:0000256" key="23">
    <source>
        <dbReference type="SAM" id="Phobius"/>
    </source>
</evidence>
<feature type="domain" description="Sushi" evidence="27">
    <location>
        <begin position="630"/>
        <end position="693"/>
    </location>
</feature>
<evidence type="ECO:0000256" key="22">
    <source>
        <dbReference type="SAM" id="MobiDB-lite"/>
    </source>
</evidence>
<dbReference type="Pfam" id="PF13330">
    <property type="entry name" value="Mucin2_WxxW"/>
    <property type="match status" value="1"/>
</dbReference>
<dbReference type="PROSITE" id="PS50923">
    <property type="entry name" value="SUSHI"/>
    <property type="match status" value="13"/>
</dbReference>
<comment type="subcellular location">
    <subcellularLocation>
        <location evidence="1">Cell junction</location>
        <location evidence="1">Focal adhesion</location>
    </subcellularLocation>
    <subcellularLocation>
        <location evidence="2">Cell membrane</location>
        <topology evidence="2">Single-pass type I membrane protein</topology>
    </subcellularLocation>
    <subcellularLocation>
        <location evidence="3">Secreted</location>
    </subcellularLocation>
</comment>
<keyword evidence="10 24" id="KW-0732">Signal</keyword>
<dbReference type="PROSITE" id="PS50231">
    <property type="entry name" value="RICIN_B_LECTIN"/>
    <property type="match status" value="1"/>
</dbReference>
<keyword evidence="6" id="KW-1003">Cell membrane</keyword>
<dbReference type="SMART" id="SM00032">
    <property type="entry name" value="CCP"/>
    <property type="match status" value="14"/>
</dbReference>
<dbReference type="Gene3D" id="2.10.70.10">
    <property type="entry name" value="Complement Module, domain 1"/>
    <property type="match status" value="14"/>
</dbReference>